<keyword evidence="6" id="KW-0547">Nucleotide-binding</keyword>
<feature type="transmembrane region" description="Helical" evidence="14">
    <location>
        <begin position="280"/>
        <end position="300"/>
    </location>
</feature>
<keyword evidence="4" id="KW-0997">Cell inner membrane</keyword>
<dbReference type="Proteomes" id="UP000224974">
    <property type="component" value="Unassembled WGS sequence"/>
</dbReference>
<evidence type="ECO:0000313" key="16">
    <source>
        <dbReference type="EMBL" id="PHI31834.1"/>
    </source>
</evidence>
<evidence type="ECO:0000256" key="10">
    <source>
        <dbReference type="ARBA" id="ARBA00023136"/>
    </source>
</evidence>
<dbReference type="FunFam" id="3.40.50.300:FF:000032">
    <property type="entry name" value="Export ABC transporter ATP-binding protein"/>
    <property type="match status" value="1"/>
</dbReference>
<comment type="similarity">
    <text evidence="11">Belongs to the ABC transporter superfamily. Macrolide exporter (TC 3.A.1.122) family.</text>
</comment>
<dbReference type="AlphaFoldDB" id="A0A2C6DSP2"/>
<feature type="domain" description="ABC transporter" evidence="15">
    <location>
        <begin position="6"/>
        <end position="244"/>
    </location>
</feature>
<feature type="region of interest" description="Disordered" evidence="13">
    <location>
        <begin position="226"/>
        <end position="253"/>
    </location>
</feature>
<feature type="transmembrane region" description="Helical" evidence="14">
    <location>
        <begin position="579"/>
        <end position="602"/>
    </location>
</feature>
<reference evidence="17" key="1">
    <citation type="submission" date="2017-09" db="EMBL/GenBank/DDBJ databases">
        <title>FDA dAtabase for Regulatory Grade micrObial Sequences (FDA-ARGOS): Supporting development and validation of Infectious Disease Dx tests.</title>
        <authorList>
            <person name="Minogue T."/>
            <person name="Wolcott M."/>
            <person name="Wasieloski L."/>
            <person name="Aguilar W."/>
            <person name="Moore D."/>
            <person name="Tallon L."/>
            <person name="Sadzewicz L."/>
            <person name="Ott S."/>
            <person name="Zhao X."/>
            <person name="Nagaraj S."/>
            <person name="Vavikolanu K."/>
            <person name="Aluvathingal J."/>
            <person name="Nadendla S."/>
            <person name="Sichtig H."/>
        </authorList>
    </citation>
    <scope>NUCLEOTIDE SEQUENCE [LARGE SCALE GENOMIC DNA]</scope>
    <source>
        <strain evidence="17">FDAARGOS_387</strain>
    </source>
</reference>
<keyword evidence="9 14" id="KW-1133">Transmembrane helix</keyword>
<keyword evidence="5 14" id="KW-0812">Transmembrane</keyword>
<dbReference type="SUPFAM" id="SSF52540">
    <property type="entry name" value="P-loop containing nucleoside triphosphate hydrolases"/>
    <property type="match status" value="1"/>
</dbReference>
<keyword evidence="2" id="KW-0813">Transport</keyword>
<evidence type="ECO:0000256" key="12">
    <source>
        <dbReference type="ARBA" id="ARBA00041199"/>
    </source>
</evidence>
<dbReference type="GO" id="GO:0005524">
    <property type="term" value="F:ATP binding"/>
    <property type="evidence" value="ECO:0007669"/>
    <property type="project" value="UniProtKB-KW"/>
</dbReference>
<dbReference type="STRING" id="1111728.GCA_000427805_03229"/>
<organism evidence="16 17">
    <name type="scientific">Budvicia aquatica</name>
    <dbReference type="NCBI Taxonomy" id="82979"/>
    <lineage>
        <taxon>Bacteria</taxon>
        <taxon>Pseudomonadati</taxon>
        <taxon>Pseudomonadota</taxon>
        <taxon>Gammaproteobacteria</taxon>
        <taxon>Enterobacterales</taxon>
        <taxon>Budviciaceae</taxon>
        <taxon>Budvicia</taxon>
    </lineage>
</organism>
<keyword evidence="3" id="KW-1003">Cell membrane</keyword>
<dbReference type="Pfam" id="PF02687">
    <property type="entry name" value="FtsX"/>
    <property type="match status" value="1"/>
</dbReference>
<dbReference type="InterPro" id="IPR003593">
    <property type="entry name" value="AAA+_ATPase"/>
</dbReference>
<dbReference type="Pfam" id="PF00005">
    <property type="entry name" value="ABC_tran"/>
    <property type="match status" value="1"/>
</dbReference>
<evidence type="ECO:0000256" key="1">
    <source>
        <dbReference type="ARBA" id="ARBA00004429"/>
    </source>
</evidence>
<sequence>MAQPLLQLDNITRQFPAGEQTVTVLKGINLTINAGEMVAIVGASGSGKSTLMNILGCLDKPSGGTYKIAGRATNQLMPDDLAELRREHFGFIFQRYHLLGDLTAAGNVEVPAIYAGTERQKRKDRAVALLTRLGLSDRTSYRPSQLSGGQQQRVSIARALMNGGQIILADEPTGALDKHSGQEVLKILKDLHGQGHTVVIVTHDMQIAEHAERIIEISDGNIIADRQSRPDQETTTPAKGIPGSSHHTKTNNGFSAQRDRFVDAFKMALLAMVSQRLRTFLTMLGIIIGIASVVSVVALGEGSRQKILADISSMGTSTLEVFPGNDFGDRKASTIHTLRASDADALRQQGYVHSVTPSVSTSTTFRVNNQSVTGTVNGVGEQFFDVRGYKLAQGMSFNLNSVNSLSQDAVIDENTRNKLFGEQSNPVGQVILLGNLPARIIGVVEKQQSGFGSNESLNVWLPYTTVMNRMLGQSYLKSITVRINDNVDLNVAEQGVTKLLTQRHGKQDFFILNTDSIRQTIEKTTATMTLLVSMIAVISLIVGGIGVMNIMLVSVTERTREIGVRMAVGARSSDIMQQFLIEAVLVCLLGGTLGVGLALAIGSLFDQLVSSFSMIYSVTSIVAAFACSTLIGVIFGFFPARRAARMDPINALERE</sequence>
<dbReference type="InterPro" id="IPR017911">
    <property type="entry name" value="MacB-like_ATP-bd"/>
</dbReference>
<gene>
    <name evidence="16" type="ORF">CRN84_22200</name>
</gene>
<feature type="transmembrane region" description="Helical" evidence="14">
    <location>
        <begin position="530"/>
        <end position="555"/>
    </location>
</feature>
<keyword evidence="17" id="KW-1185">Reference proteome</keyword>
<dbReference type="InterPro" id="IPR050250">
    <property type="entry name" value="Macrolide_Exporter_MacB"/>
</dbReference>
<evidence type="ECO:0000256" key="4">
    <source>
        <dbReference type="ARBA" id="ARBA00022519"/>
    </source>
</evidence>
<dbReference type="Gene3D" id="3.40.50.300">
    <property type="entry name" value="P-loop containing nucleotide triphosphate hydrolases"/>
    <property type="match status" value="1"/>
</dbReference>
<evidence type="ECO:0000256" key="7">
    <source>
        <dbReference type="ARBA" id="ARBA00022840"/>
    </source>
</evidence>
<name>A0A2C6DSP2_9GAMM</name>
<dbReference type="PROSITE" id="PS50893">
    <property type="entry name" value="ABC_TRANSPORTER_2"/>
    <property type="match status" value="1"/>
</dbReference>
<dbReference type="InterPro" id="IPR003838">
    <property type="entry name" value="ABC3_permease_C"/>
</dbReference>
<dbReference type="InterPro" id="IPR025857">
    <property type="entry name" value="MacB_PCD"/>
</dbReference>
<keyword evidence="7" id="KW-0067">ATP-binding</keyword>
<evidence type="ECO:0000256" key="2">
    <source>
        <dbReference type="ARBA" id="ARBA00022448"/>
    </source>
</evidence>
<dbReference type="SMART" id="SM00382">
    <property type="entry name" value="AAA"/>
    <property type="match status" value="1"/>
</dbReference>
<dbReference type="GO" id="GO:0022857">
    <property type="term" value="F:transmembrane transporter activity"/>
    <property type="evidence" value="ECO:0007669"/>
    <property type="project" value="TreeGrafter"/>
</dbReference>
<comment type="subcellular location">
    <subcellularLocation>
        <location evidence="1">Cell inner membrane</location>
        <topology evidence="1">Multi-pass membrane protein</topology>
    </subcellularLocation>
</comment>
<accession>A0A2C6DSP2</accession>
<dbReference type="InterPro" id="IPR027417">
    <property type="entry name" value="P-loop_NTPase"/>
</dbReference>
<dbReference type="GO" id="GO:0005886">
    <property type="term" value="C:plasma membrane"/>
    <property type="evidence" value="ECO:0007669"/>
    <property type="project" value="UniProtKB-SubCell"/>
</dbReference>
<keyword evidence="8" id="KW-1278">Translocase</keyword>
<dbReference type="InterPro" id="IPR017871">
    <property type="entry name" value="ABC_transporter-like_CS"/>
</dbReference>
<evidence type="ECO:0000256" key="9">
    <source>
        <dbReference type="ARBA" id="ARBA00022989"/>
    </source>
</evidence>
<evidence type="ECO:0000256" key="14">
    <source>
        <dbReference type="SAM" id="Phobius"/>
    </source>
</evidence>
<evidence type="ECO:0000256" key="3">
    <source>
        <dbReference type="ARBA" id="ARBA00022475"/>
    </source>
</evidence>
<dbReference type="GO" id="GO:0016887">
    <property type="term" value="F:ATP hydrolysis activity"/>
    <property type="evidence" value="ECO:0007669"/>
    <property type="project" value="InterPro"/>
</dbReference>
<dbReference type="PANTHER" id="PTHR30572:SF14">
    <property type="entry name" value="MACROLIDE EXPORT ATP-BINDING_PERMEASE PROTEIN MACB"/>
    <property type="match status" value="1"/>
</dbReference>
<dbReference type="InterPro" id="IPR003439">
    <property type="entry name" value="ABC_transporter-like_ATP-bd"/>
</dbReference>
<comment type="caution">
    <text evidence="16">The sequence shown here is derived from an EMBL/GenBank/DDBJ whole genome shotgun (WGS) entry which is preliminary data.</text>
</comment>
<dbReference type="EMBL" id="PDDX01000001">
    <property type="protein sequence ID" value="PHI31834.1"/>
    <property type="molecule type" value="Genomic_DNA"/>
</dbReference>
<dbReference type="OrthoDB" id="9770036at2"/>
<dbReference type="PANTHER" id="PTHR30572">
    <property type="entry name" value="MEMBRANE COMPONENT OF TRANSPORTER-RELATED"/>
    <property type="match status" value="1"/>
</dbReference>
<dbReference type="GO" id="GO:1902495">
    <property type="term" value="C:transmembrane transporter complex"/>
    <property type="evidence" value="ECO:0007669"/>
    <property type="project" value="UniProtKB-ARBA"/>
</dbReference>
<evidence type="ECO:0000256" key="5">
    <source>
        <dbReference type="ARBA" id="ARBA00022692"/>
    </source>
</evidence>
<protein>
    <recommendedName>
        <fullName evidence="12">Pyoverdine export ATP-binding/permease protein PvdT</fullName>
    </recommendedName>
</protein>
<dbReference type="PROSITE" id="PS00211">
    <property type="entry name" value="ABC_TRANSPORTER_1"/>
    <property type="match status" value="1"/>
</dbReference>
<evidence type="ECO:0000259" key="15">
    <source>
        <dbReference type="PROSITE" id="PS50893"/>
    </source>
</evidence>
<dbReference type="CDD" id="cd03255">
    <property type="entry name" value="ABC_MJ0796_LolCDE_FtsE"/>
    <property type="match status" value="1"/>
</dbReference>
<proteinExistence type="inferred from homology"/>
<evidence type="ECO:0000256" key="11">
    <source>
        <dbReference type="ARBA" id="ARBA00038388"/>
    </source>
</evidence>
<evidence type="ECO:0000256" key="8">
    <source>
        <dbReference type="ARBA" id="ARBA00022967"/>
    </source>
</evidence>
<evidence type="ECO:0000313" key="17">
    <source>
        <dbReference type="Proteomes" id="UP000224974"/>
    </source>
</evidence>
<dbReference type="RefSeq" id="WP_029096752.1">
    <property type="nucleotide sequence ID" value="NZ_PDDX01000001.1"/>
</dbReference>
<keyword evidence="10 14" id="KW-0472">Membrane</keyword>
<dbReference type="Pfam" id="PF12704">
    <property type="entry name" value="MacB_PCD"/>
    <property type="match status" value="1"/>
</dbReference>
<evidence type="ECO:0000256" key="6">
    <source>
        <dbReference type="ARBA" id="ARBA00022741"/>
    </source>
</evidence>
<evidence type="ECO:0000256" key="13">
    <source>
        <dbReference type="SAM" id="MobiDB-lite"/>
    </source>
</evidence>
<feature type="transmembrane region" description="Helical" evidence="14">
    <location>
        <begin position="614"/>
        <end position="638"/>
    </location>
</feature>